<dbReference type="Proteomes" id="UP000503462">
    <property type="component" value="Chromosome 3"/>
</dbReference>
<accession>A0A6H0XUM3</accession>
<feature type="domain" description="Protein kinase" evidence="1">
    <location>
        <begin position="27"/>
        <end position="345"/>
    </location>
</feature>
<sequence>MAFWFFVKRTTRNHRRRESTVFRDNDWTVERRLTQGSGGTCYVVRNKKTGIVMVQKVIAEQHRRQTHELSRISYIKTLLMLDQILALTQWLTPHQNIVRVFSSDSATGVLNMEYCRGGDLDRQCDHFLNLRRRGHLTPESFQIHVFICMIYALAYVHHGLRVHETAASFRLEHQPRHVSIVHADIKPGNILLRWPGRIQGLPDVVLTDFGLCHPARHYGGQPGDPRFVAPEIAAYSWLQRDPAQHFQVVAREDLVSTAADVYSLGLTMVKVLGWSFAIGHDPAYFLPHVKSRALVRGIQACLQVDRACRIRIDNGAEGMLRRYLNELISARDYLLEVDGAPEQYFWATR</sequence>
<dbReference type="InterPro" id="IPR008271">
    <property type="entry name" value="Ser/Thr_kinase_AS"/>
</dbReference>
<proteinExistence type="predicted"/>
<dbReference type="PANTHER" id="PTHR24361">
    <property type="entry name" value="MITOGEN-ACTIVATED KINASE KINASE KINASE"/>
    <property type="match status" value="1"/>
</dbReference>
<name>A0A6H0XUM3_9PEZI</name>
<protein>
    <recommendedName>
        <fullName evidence="1">Protein kinase domain-containing protein</fullName>
    </recommendedName>
</protein>
<dbReference type="OrthoDB" id="3920378at2759"/>
<dbReference type="Gene3D" id="3.30.200.20">
    <property type="entry name" value="Phosphorylase Kinase, domain 1"/>
    <property type="match status" value="1"/>
</dbReference>
<dbReference type="GO" id="GO:0005737">
    <property type="term" value="C:cytoplasm"/>
    <property type="evidence" value="ECO:0007669"/>
    <property type="project" value="TreeGrafter"/>
</dbReference>
<dbReference type="SMART" id="SM00220">
    <property type="entry name" value="S_TKc"/>
    <property type="match status" value="1"/>
</dbReference>
<keyword evidence="3" id="KW-1185">Reference proteome</keyword>
<evidence type="ECO:0000313" key="2">
    <source>
        <dbReference type="EMBL" id="QIW98432.1"/>
    </source>
</evidence>
<dbReference type="InterPro" id="IPR000719">
    <property type="entry name" value="Prot_kinase_dom"/>
</dbReference>
<dbReference type="SUPFAM" id="SSF56112">
    <property type="entry name" value="Protein kinase-like (PK-like)"/>
    <property type="match status" value="1"/>
</dbReference>
<dbReference type="CDD" id="cd00180">
    <property type="entry name" value="PKc"/>
    <property type="match status" value="1"/>
</dbReference>
<reference evidence="2 3" key="1">
    <citation type="journal article" date="2016" name="Sci. Rep.">
        <title>Peltaster fructicola genome reveals evolution from an invasive phytopathogen to an ectophytic parasite.</title>
        <authorList>
            <person name="Xu C."/>
            <person name="Chen H."/>
            <person name="Gleason M.L."/>
            <person name="Xu J.R."/>
            <person name="Liu H."/>
            <person name="Zhang R."/>
            <person name="Sun G."/>
        </authorList>
    </citation>
    <scope>NUCLEOTIDE SEQUENCE [LARGE SCALE GENOMIC DNA]</scope>
    <source>
        <strain evidence="2 3">LNHT1506</strain>
    </source>
</reference>
<gene>
    <name evidence="2" type="ORF">AMS68_003950</name>
</gene>
<dbReference type="InterPro" id="IPR011009">
    <property type="entry name" value="Kinase-like_dom_sf"/>
</dbReference>
<dbReference type="PROSITE" id="PS00108">
    <property type="entry name" value="PROTEIN_KINASE_ST"/>
    <property type="match status" value="1"/>
</dbReference>
<dbReference type="PROSITE" id="PS50011">
    <property type="entry name" value="PROTEIN_KINASE_DOM"/>
    <property type="match status" value="1"/>
</dbReference>
<dbReference type="Gene3D" id="1.10.510.10">
    <property type="entry name" value="Transferase(Phosphotransferase) domain 1"/>
    <property type="match status" value="1"/>
</dbReference>
<evidence type="ECO:0000313" key="3">
    <source>
        <dbReference type="Proteomes" id="UP000503462"/>
    </source>
</evidence>
<organism evidence="2 3">
    <name type="scientific">Peltaster fructicola</name>
    <dbReference type="NCBI Taxonomy" id="286661"/>
    <lineage>
        <taxon>Eukaryota</taxon>
        <taxon>Fungi</taxon>
        <taxon>Dikarya</taxon>
        <taxon>Ascomycota</taxon>
        <taxon>Pezizomycotina</taxon>
        <taxon>Dothideomycetes</taxon>
        <taxon>Dothideomycetes incertae sedis</taxon>
        <taxon>Peltaster</taxon>
    </lineage>
</organism>
<dbReference type="AlphaFoldDB" id="A0A6H0XUM3"/>
<dbReference type="Pfam" id="PF00069">
    <property type="entry name" value="Pkinase"/>
    <property type="match status" value="1"/>
</dbReference>
<dbReference type="GO" id="GO:0004674">
    <property type="term" value="F:protein serine/threonine kinase activity"/>
    <property type="evidence" value="ECO:0007669"/>
    <property type="project" value="TreeGrafter"/>
</dbReference>
<dbReference type="EMBL" id="CP051141">
    <property type="protein sequence ID" value="QIW98432.1"/>
    <property type="molecule type" value="Genomic_DNA"/>
</dbReference>
<dbReference type="InterPro" id="IPR053235">
    <property type="entry name" value="Ser_Thr_kinase"/>
</dbReference>
<dbReference type="GO" id="GO:0005524">
    <property type="term" value="F:ATP binding"/>
    <property type="evidence" value="ECO:0007669"/>
    <property type="project" value="InterPro"/>
</dbReference>
<evidence type="ECO:0000259" key="1">
    <source>
        <dbReference type="PROSITE" id="PS50011"/>
    </source>
</evidence>